<evidence type="ECO:0000313" key="3">
    <source>
        <dbReference type="EMBL" id="VDP89456.1"/>
    </source>
</evidence>
<dbReference type="SUPFAM" id="SSF54001">
    <property type="entry name" value="Cysteine proteinases"/>
    <property type="match status" value="1"/>
</dbReference>
<protein>
    <submittedName>
        <fullName evidence="5">Pept_C1 domain-containing protein</fullName>
    </submittedName>
</protein>
<dbReference type="PANTHER" id="PTHR12411">
    <property type="entry name" value="CYSTEINE PROTEASE FAMILY C1-RELATED"/>
    <property type="match status" value="1"/>
</dbReference>
<dbReference type="Pfam" id="PF00112">
    <property type="entry name" value="Peptidase_C1"/>
    <property type="match status" value="1"/>
</dbReference>
<dbReference type="SMART" id="SM00645">
    <property type="entry name" value="Pept_C1"/>
    <property type="match status" value="1"/>
</dbReference>
<dbReference type="InterPro" id="IPR025660">
    <property type="entry name" value="Pept_his_AS"/>
</dbReference>
<dbReference type="InterPro" id="IPR000668">
    <property type="entry name" value="Peptidase_C1A_C"/>
</dbReference>
<gene>
    <name evidence="3" type="ORF">ECPE_LOCUS12202</name>
</gene>
<dbReference type="InterPro" id="IPR013128">
    <property type="entry name" value="Peptidase_C1A"/>
</dbReference>
<dbReference type="Proteomes" id="UP000272942">
    <property type="component" value="Unassembled WGS sequence"/>
</dbReference>
<feature type="domain" description="Peptidase C1A papain C-terminal" evidence="2">
    <location>
        <begin position="57"/>
        <end position="231"/>
    </location>
</feature>
<reference evidence="5" key="1">
    <citation type="submission" date="2016-06" db="UniProtKB">
        <authorList>
            <consortium name="WormBaseParasite"/>
        </authorList>
    </citation>
    <scope>IDENTIFICATION</scope>
</reference>
<dbReference type="GO" id="GO:0006508">
    <property type="term" value="P:proteolysis"/>
    <property type="evidence" value="ECO:0007669"/>
    <property type="project" value="InterPro"/>
</dbReference>
<comment type="similarity">
    <text evidence="1">Belongs to the peptidase C1 family.</text>
</comment>
<sequence>MLNVIMKLVDPCSYTIVRTRSENYCTSLPLLGRRFLRYHCEGLKSAGIMTNMLIILLCTLQAFGATETMTDRTCIHSNGRLTADLSARDLLSCCHFCGFGCHGGYPPLAWNYWKSYGLVTGGSLENPTGCEPYPFPKCSHHGPQQTNTMYDTMTNGPVEAMFQVFEDFFTYSKGIYHHVTGTFVGYHAIRMLGWGEENGERYWLLWGEDGFFRILRGVNESGIESRVNAGMPFRRFSTEFIRNQSILSGIC</sequence>
<reference evidence="3 4" key="2">
    <citation type="submission" date="2018-11" db="EMBL/GenBank/DDBJ databases">
        <authorList>
            <consortium name="Pathogen Informatics"/>
        </authorList>
    </citation>
    <scope>NUCLEOTIDE SEQUENCE [LARGE SCALE GENOMIC DNA]</scope>
    <source>
        <strain evidence="3 4">Egypt</strain>
    </source>
</reference>
<proteinExistence type="inferred from homology"/>
<dbReference type="Gene3D" id="3.90.70.10">
    <property type="entry name" value="Cysteine proteinases"/>
    <property type="match status" value="2"/>
</dbReference>
<organism evidence="5">
    <name type="scientific">Echinostoma caproni</name>
    <dbReference type="NCBI Taxonomy" id="27848"/>
    <lineage>
        <taxon>Eukaryota</taxon>
        <taxon>Metazoa</taxon>
        <taxon>Spiralia</taxon>
        <taxon>Lophotrochozoa</taxon>
        <taxon>Platyhelminthes</taxon>
        <taxon>Trematoda</taxon>
        <taxon>Digenea</taxon>
        <taxon>Plagiorchiida</taxon>
        <taxon>Echinostomata</taxon>
        <taxon>Echinostomatoidea</taxon>
        <taxon>Echinostomatidae</taxon>
        <taxon>Echinostoma</taxon>
    </lineage>
</organism>
<name>A0A183AZ16_9TREM</name>
<evidence type="ECO:0000313" key="5">
    <source>
        <dbReference type="WBParaSite" id="ECPE_0001223701-mRNA-1"/>
    </source>
</evidence>
<evidence type="ECO:0000313" key="4">
    <source>
        <dbReference type="Proteomes" id="UP000272942"/>
    </source>
</evidence>
<dbReference type="OrthoDB" id="640249at2759"/>
<dbReference type="GO" id="GO:0008234">
    <property type="term" value="F:cysteine-type peptidase activity"/>
    <property type="evidence" value="ECO:0007669"/>
    <property type="project" value="InterPro"/>
</dbReference>
<dbReference type="WBParaSite" id="ECPE_0001223701-mRNA-1">
    <property type="protein sequence ID" value="ECPE_0001223701-mRNA-1"/>
    <property type="gene ID" value="ECPE_0001223701"/>
</dbReference>
<accession>A0A183AZ16</accession>
<dbReference type="EMBL" id="UZAN01052376">
    <property type="protein sequence ID" value="VDP89456.1"/>
    <property type="molecule type" value="Genomic_DNA"/>
</dbReference>
<evidence type="ECO:0000256" key="1">
    <source>
        <dbReference type="ARBA" id="ARBA00008455"/>
    </source>
</evidence>
<evidence type="ECO:0000259" key="2">
    <source>
        <dbReference type="SMART" id="SM00645"/>
    </source>
</evidence>
<dbReference type="AlphaFoldDB" id="A0A183AZ16"/>
<dbReference type="InterPro" id="IPR038765">
    <property type="entry name" value="Papain-like_cys_pep_sf"/>
</dbReference>
<keyword evidence="4" id="KW-1185">Reference proteome</keyword>
<dbReference type="PROSITE" id="PS00639">
    <property type="entry name" value="THIOL_PROTEASE_HIS"/>
    <property type="match status" value="1"/>
</dbReference>